<dbReference type="PANTHER" id="PTHR30619:SF1">
    <property type="entry name" value="RECOMBINATION PROTEIN 2"/>
    <property type="match status" value="1"/>
</dbReference>
<dbReference type="InterPro" id="IPR004477">
    <property type="entry name" value="ComEC_N"/>
</dbReference>
<feature type="transmembrane region" description="Helical" evidence="6">
    <location>
        <begin position="331"/>
        <end position="351"/>
    </location>
</feature>
<keyword evidence="4 6" id="KW-1133">Transmembrane helix</keyword>
<dbReference type="GO" id="GO:0005886">
    <property type="term" value="C:plasma membrane"/>
    <property type="evidence" value="ECO:0007669"/>
    <property type="project" value="UniProtKB-SubCell"/>
</dbReference>
<dbReference type="CDD" id="cd07731">
    <property type="entry name" value="ComA-like_MBL-fold"/>
    <property type="match status" value="1"/>
</dbReference>
<dbReference type="AlphaFoldDB" id="A0A248LFE3"/>
<dbReference type="NCBIfam" id="TIGR00361">
    <property type="entry name" value="ComEC_Rec2"/>
    <property type="match status" value="1"/>
</dbReference>
<evidence type="ECO:0000256" key="4">
    <source>
        <dbReference type="ARBA" id="ARBA00022989"/>
    </source>
</evidence>
<dbReference type="InterPro" id="IPR035681">
    <property type="entry name" value="ComA-like_MBL"/>
</dbReference>
<feature type="transmembrane region" description="Helical" evidence="6">
    <location>
        <begin position="270"/>
        <end position="290"/>
    </location>
</feature>
<dbReference type="RefSeq" id="WP_088860115.1">
    <property type="nucleotide sequence ID" value="NZ_CP022115.1"/>
</dbReference>
<dbReference type="Pfam" id="PF13567">
    <property type="entry name" value="DUF4131"/>
    <property type="match status" value="1"/>
</dbReference>
<reference evidence="9" key="1">
    <citation type="submission" date="2017-06" db="EMBL/GenBank/DDBJ databases">
        <title>Whole genome sequence of Laribacter hongkongensis LHGZ1.</title>
        <authorList>
            <person name="Chen D."/>
            <person name="Wu H."/>
            <person name="Chen J."/>
        </authorList>
    </citation>
    <scope>NUCLEOTIDE SEQUENCE [LARGE SCALE GENOMIC DNA]</scope>
    <source>
        <strain evidence="9">LHGZ1</strain>
    </source>
</reference>
<evidence type="ECO:0000256" key="2">
    <source>
        <dbReference type="ARBA" id="ARBA00022475"/>
    </source>
</evidence>
<dbReference type="InterPro" id="IPR001279">
    <property type="entry name" value="Metallo-B-lactamas"/>
</dbReference>
<dbReference type="OrthoDB" id="9761531at2"/>
<dbReference type="Gene3D" id="3.60.15.10">
    <property type="entry name" value="Ribonuclease Z/Hydroxyacylglutathione hydrolase-like"/>
    <property type="match status" value="1"/>
</dbReference>
<evidence type="ECO:0000256" key="1">
    <source>
        <dbReference type="ARBA" id="ARBA00004651"/>
    </source>
</evidence>
<name>A0A248LFE3_9NEIS</name>
<dbReference type="Pfam" id="PF03772">
    <property type="entry name" value="Competence"/>
    <property type="match status" value="1"/>
</dbReference>
<organism evidence="8 9">
    <name type="scientific">Laribacter hongkongensis</name>
    <dbReference type="NCBI Taxonomy" id="168471"/>
    <lineage>
        <taxon>Bacteria</taxon>
        <taxon>Pseudomonadati</taxon>
        <taxon>Pseudomonadota</taxon>
        <taxon>Betaproteobacteria</taxon>
        <taxon>Neisseriales</taxon>
        <taxon>Aquaspirillaceae</taxon>
        <taxon>Laribacter</taxon>
    </lineage>
</organism>
<evidence type="ECO:0000256" key="5">
    <source>
        <dbReference type="ARBA" id="ARBA00023136"/>
    </source>
</evidence>
<evidence type="ECO:0000256" key="6">
    <source>
        <dbReference type="SAM" id="Phobius"/>
    </source>
</evidence>
<sequence>MPVLAWLVAGLMLPPNLPVSLPVHGVAAGVILLGCWAGVRGRWPAWGWLCLGVLWSVWRLDLRLAEQLPPAQEMQPVTAQFTVRGLPQVDGMGRVQVVAAVEAVPEGFSLPSRIQVRLPVEPSADLAGSRWQAELRCQRLHALANPYAFDMEGWLMAQGWLARCQARSPERLSTPWQDVSARIDRWRAHQAGRIRTVAGTEAGAGLLAALTIGDTRVITPEQWQWLARTGTTHVVSISGLHLALLASTLTGLAGWLVRCRTWRGRSLRPLAAWAGLAGAAGYTLLAGSSVPTLRALYMLAAGCWALQQRRCWPMRQVWLLALLAVLLPDPWAATQAGFWLSFGLVAALLAVGSGRPGAWRGMAAVAGAQLAIAAASVPLLLAWFGSLPLLSLLANLYAAPVLGGALTLASLLALLQPFDAPLQLVAWLLGLALEPLRWLAAGPQWQIPAPAGWAVVLALLGSVLMVLPSWSLRGLAACLWLPLLWPVTERPAAGEVWLTVLDIGQGLSVVVETASHTLVYDVGPGGPSGATASRTLLPYLAGRGVRAPDRVMLSHDDSDHAGGWAVLAPLWPDAGRWSSRPGRWPGQGFAACRQGQRWTWDGVEFRVLWPTAGVAESVSDNNASCVLKVTSRQGRSMLLTGDLEQAGEAELLGEPALSSDVLLVGHHGSRTSSGMAFLQAVGAQAAIVSAGYRNRYRHPQRQVWERLREAGMQRWRTDWQGAIRVRLHDQVAVSGWRGQRPRYWDPGWRDEPLR</sequence>
<gene>
    <name evidence="8" type="primary">comEC</name>
    <name evidence="8" type="synonym">rec2</name>
    <name evidence="8" type="ORF">LHGZ1_0636</name>
</gene>
<evidence type="ECO:0000259" key="7">
    <source>
        <dbReference type="SMART" id="SM00849"/>
    </source>
</evidence>
<dbReference type="Pfam" id="PF00753">
    <property type="entry name" value="Lactamase_B"/>
    <property type="match status" value="1"/>
</dbReference>
<evidence type="ECO:0000256" key="3">
    <source>
        <dbReference type="ARBA" id="ARBA00022692"/>
    </source>
</evidence>
<proteinExistence type="predicted"/>
<keyword evidence="3 6" id="KW-0812">Transmembrane</keyword>
<accession>A0A248LFE3</accession>
<dbReference type="InterPro" id="IPR004797">
    <property type="entry name" value="Competence_ComEC/Rec2"/>
</dbReference>
<dbReference type="GO" id="GO:0030420">
    <property type="term" value="P:establishment of competence for transformation"/>
    <property type="evidence" value="ECO:0007669"/>
    <property type="project" value="InterPro"/>
</dbReference>
<protein>
    <submittedName>
        <fullName evidence="8">ComEC/Rec2-related protein:DNA internalization-related competence protein ComEC/Rec2</fullName>
    </submittedName>
</protein>
<dbReference type="InterPro" id="IPR025405">
    <property type="entry name" value="DUF4131"/>
</dbReference>
<dbReference type="NCBIfam" id="TIGR00360">
    <property type="entry name" value="ComEC_N-term"/>
    <property type="match status" value="1"/>
</dbReference>
<feature type="transmembrane region" description="Helical" evidence="6">
    <location>
        <begin position="447"/>
        <end position="467"/>
    </location>
</feature>
<feature type="transmembrane region" description="Helical" evidence="6">
    <location>
        <begin position="396"/>
        <end position="415"/>
    </location>
</feature>
<feature type="transmembrane region" description="Helical" evidence="6">
    <location>
        <begin position="194"/>
        <end position="213"/>
    </location>
</feature>
<dbReference type="SUPFAM" id="SSF56281">
    <property type="entry name" value="Metallo-hydrolase/oxidoreductase"/>
    <property type="match status" value="1"/>
</dbReference>
<feature type="transmembrane region" description="Helical" evidence="6">
    <location>
        <begin position="363"/>
        <end position="384"/>
    </location>
</feature>
<feature type="transmembrane region" description="Helical" evidence="6">
    <location>
        <begin position="233"/>
        <end position="258"/>
    </location>
</feature>
<keyword evidence="5 6" id="KW-0472">Membrane</keyword>
<dbReference type="PANTHER" id="PTHR30619">
    <property type="entry name" value="DNA INTERNALIZATION/COMPETENCE PROTEIN COMEC/REC2"/>
    <property type="match status" value="1"/>
</dbReference>
<comment type="subcellular location">
    <subcellularLocation>
        <location evidence="1">Cell membrane</location>
        <topology evidence="1">Multi-pass membrane protein</topology>
    </subcellularLocation>
</comment>
<evidence type="ECO:0000313" key="8">
    <source>
        <dbReference type="EMBL" id="ASJ23467.1"/>
    </source>
</evidence>
<dbReference type="InterPro" id="IPR036866">
    <property type="entry name" value="RibonucZ/Hydroxyglut_hydro"/>
</dbReference>
<dbReference type="Proteomes" id="UP000197424">
    <property type="component" value="Chromosome"/>
</dbReference>
<dbReference type="InterPro" id="IPR052159">
    <property type="entry name" value="Competence_DNA_uptake"/>
</dbReference>
<keyword evidence="2" id="KW-1003">Cell membrane</keyword>
<dbReference type="SMART" id="SM00849">
    <property type="entry name" value="Lactamase_B"/>
    <property type="match status" value="1"/>
</dbReference>
<evidence type="ECO:0000313" key="9">
    <source>
        <dbReference type="Proteomes" id="UP000197424"/>
    </source>
</evidence>
<dbReference type="EMBL" id="CP022115">
    <property type="protein sequence ID" value="ASJ23467.1"/>
    <property type="molecule type" value="Genomic_DNA"/>
</dbReference>
<feature type="domain" description="Metallo-beta-lactamase" evidence="7">
    <location>
        <begin position="505"/>
        <end position="692"/>
    </location>
</feature>